<protein>
    <recommendedName>
        <fullName evidence="4">Selenoprotein M</fullName>
    </recommendedName>
</protein>
<feature type="chain" id="PRO_5024317024" description="Selenoprotein M" evidence="5">
    <location>
        <begin position="21"/>
        <end position="205"/>
    </location>
</feature>
<dbReference type="GO" id="GO:0005788">
    <property type="term" value="C:endoplasmic reticulum lumen"/>
    <property type="evidence" value="ECO:0007669"/>
    <property type="project" value="TreeGrafter"/>
</dbReference>
<dbReference type="PANTHER" id="PTHR13077:SF7">
    <property type="entry name" value="SELENOPROTEIN M"/>
    <property type="match status" value="1"/>
</dbReference>
<dbReference type="InterPro" id="IPR039992">
    <property type="entry name" value="Sep15_SelM"/>
</dbReference>
<dbReference type="InterPro" id="IPR038219">
    <property type="entry name" value="Sep15/SelM_sf"/>
</dbReference>
<name>A0A5N4AM34_PHOPY</name>
<evidence type="ECO:0000256" key="5">
    <source>
        <dbReference type="SAM" id="SignalP"/>
    </source>
</evidence>
<dbReference type="GO" id="GO:0016491">
    <property type="term" value="F:oxidoreductase activity"/>
    <property type="evidence" value="ECO:0007669"/>
    <property type="project" value="TreeGrafter"/>
</dbReference>
<dbReference type="Proteomes" id="UP000327044">
    <property type="component" value="Unassembled WGS sequence"/>
</dbReference>
<sequence>MNLSMLLFAFLAILISDCHAESPNIVKVRLESCPGCQLNSLPEIKTFIYEDMPRYPDAETKFIHGAPSELVFLTEDDEEVERINIQKYTRIECNQLLEERGFVRTKKIVKAVVRSCPGCSLSRLPEVKDFIYMDLKNYHNVKTEFISGAPPELIFIDEDGDEAEVINLEPLTREECNDLLVDRDIPIKMYDESDEELWEQSRTEL</sequence>
<organism evidence="7 8">
    <name type="scientific">Photinus pyralis</name>
    <name type="common">Common eastern firefly</name>
    <name type="synonym">Lampyris pyralis</name>
    <dbReference type="NCBI Taxonomy" id="7054"/>
    <lineage>
        <taxon>Eukaryota</taxon>
        <taxon>Metazoa</taxon>
        <taxon>Ecdysozoa</taxon>
        <taxon>Arthropoda</taxon>
        <taxon>Hexapoda</taxon>
        <taxon>Insecta</taxon>
        <taxon>Pterygota</taxon>
        <taxon>Neoptera</taxon>
        <taxon>Endopterygota</taxon>
        <taxon>Coleoptera</taxon>
        <taxon>Polyphaga</taxon>
        <taxon>Elateriformia</taxon>
        <taxon>Elateroidea</taxon>
        <taxon>Lampyridae</taxon>
        <taxon>Lampyrinae</taxon>
        <taxon>Photinus</taxon>
    </lineage>
</organism>
<evidence type="ECO:0000256" key="3">
    <source>
        <dbReference type="ARBA" id="ARBA00022933"/>
    </source>
</evidence>
<dbReference type="SUPFAM" id="SSF52833">
    <property type="entry name" value="Thioredoxin-like"/>
    <property type="match status" value="2"/>
</dbReference>
<evidence type="ECO:0000259" key="6">
    <source>
        <dbReference type="Pfam" id="PF08806"/>
    </source>
</evidence>
<feature type="signal peptide" evidence="5">
    <location>
        <begin position="1"/>
        <end position="20"/>
    </location>
</feature>
<accession>A0A5N4AM34</accession>
<evidence type="ECO:0000313" key="8">
    <source>
        <dbReference type="Proteomes" id="UP000327044"/>
    </source>
</evidence>
<evidence type="ECO:0000256" key="2">
    <source>
        <dbReference type="ARBA" id="ARBA00022729"/>
    </source>
</evidence>
<evidence type="ECO:0000256" key="4">
    <source>
        <dbReference type="ARBA" id="ARBA00040773"/>
    </source>
</evidence>
<dbReference type="OrthoDB" id="25165at2759"/>
<dbReference type="InParanoid" id="A0A5N4AM34"/>
<dbReference type="EMBL" id="VVIM01000006">
    <property type="protein sequence ID" value="KAB0798415.1"/>
    <property type="molecule type" value="Genomic_DNA"/>
</dbReference>
<evidence type="ECO:0000313" key="7">
    <source>
        <dbReference type="EMBL" id="KAB0798415.1"/>
    </source>
</evidence>
<dbReference type="Gene3D" id="3.40.30.50">
    <property type="entry name" value="Sep15/SelM thioredoxin-like domain, active-site redox motif"/>
    <property type="match status" value="2"/>
</dbReference>
<dbReference type="AlphaFoldDB" id="A0A5N4AM34"/>
<keyword evidence="2 5" id="KW-0732">Signal</keyword>
<dbReference type="Pfam" id="PF08806">
    <property type="entry name" value="Sep15_SelM"/>
    <property type="match status" value="2"/>
</dbReference>
<dbReference type="PANTHER" id="PTHR13077">
    <property type="entry name" value="SELENOPROTEIN F"/>
    <property type="match status" value="1"/>
</dbReference>
<keyword evidence="8" id="KW-1185">Reference proteome</keyword>
<feature type="domain" description="Selenoprotein F/M" evidence="6">
    <location>
        <begin position="30"/>
        <end position="102"/>
    </location>
</feature>
<evidence type="ECO:0000256" key="1">
    <source>
        <dbReference type="ARBA" id="ARBA00005742"/>
    </source>
</evidence>
<dbReference type="InterPro" id="IPR014912">
    <property type="entry name" value="Sep15_SelM_dom"/>
</dbReference>
<comment type="similarity">
    <text evidence="1">Belongs to the selenoprotein M/F family.</text>
</comment>
<reference evidence="7 8" key="1">
    <citation type="journal article" date="2018" name="Elife">
        <title>Firefly genomes illuminate parallel origins of bioluminescence in beetles.</title>
        <authorList>
            <person name="Fallon T.R."/>
            <person name="Lower S.E."/>
            <person name="Chang C.H."/>
            <person name="Bessho-Uehara M."/>
            <person name="Martin G.J."/>
            <person name="Bewick A.J."/>
            <person name="Behringer M."/>
            <person name="Debat H.J."/>
            <person name="Wong I."/>
            <person name="Day J.C."/>
            <person name="Suvorov A."/>
            <person name="Silva C.J."/>
            <person name="Stanger-Hall K.F."/>
            <person name="Hall D.W."/>
            <person name="Schmitz R.J."/>
            <person name="Nelson D.R."/>
            <person name="Lewis S.M."/>
            <person name="Shigenobu S."/>
            <person name="Bybee S.M."/>
            <person name="Larracuente A.M."/>
            <person name="Oba Y."/>
            <person name="Weng J.K."/>
        </authorList>
    </citation>
    <scope>NUCLEOTIDE SEQUENCE [LARGE SCALE GENOMIC DNA]</scope>
    <source>
        <strain evidence="7">1611_PpyrPB1</strain>
        <tissue evidence="7">Whole body</tissue>
    </source>
</reference>
<gene>
    <name evidence="7" type="ORF">PPYR_09408</name>
</gene>
<keyword evidence="3" id="KW-0712">Selenocysteine</keyword>
<comment type="caution">
    <text evidence="7">The sequence shown here is derived from an EMBL/GenBank/DDBJ whole genome shotgun (WGS) entry which is preliminary data.</text>
</comment>
<dbReference type="InterPro" id="IPR036249">
    <property type="entry name" value="Thioredoxin-like_sf"/>
</dbReference>
<feature type="domain" description="Selenoprotein F/M" evidence="6">
    <location>
        <begin position="112"/>
        <end position="182"/>
    </location>
</feature>
<proteinExistence type="inferred from homology"/>